<dbReference type="CDD" id="cd00077">
    <property type="entry name" value="HDc"/>
    <property type="match status" value="2"/>
</dbReference>
<dbReference type="InterPro" id="IPR006674">
    <property type="entry name" value="HD_domain"/>
</dbReference>
<sequence length="437" mass="50302">MLPVMEDRKVTYLVQGNRGSCHGIPLLGFVLCLAEMADFVDHRLFEHHLKVAYLAFRLGEVLRLSERSLWNLLLGGLLHDIGAFSYQERLDALHFEFHNPHRHAFVAYTLLRDFDPFVSLAEVIRFHHVPWEEGRGRGVPFESHVVHFADRVSIVCSFREDPLGEIWEKEPFLRSFVPRLFHPEIFEAFRKLLSRDYVWLDLASSHLRRIVHDLVPPGKLCLNTEDFLRFCRIIAHLIDFRSAFTATHSAGVAYVARRLGELTGLPRGKHELLFAAGLLHDLGKIAIPVEILEKPGPLTEKEMRIMKSHAYYTFAALSWIQNLKDIALWASEHHERCNGRGYPFGRTKEELLFESRVMAVADVFTALSEDRPYRPALRPQRVREILEDMAASGGLDTDIVAMLLDHFDEIRASCREVQEQSALEYAAFRQEIVRFAG</sequence>
<dbReference type="Gene3D" id="1.10.3210.10">
    <property type="entry name" value="Hypothetical protein af1432"/>
    <property type="match status" value="2"/>
</dbReference>
<accession>A0A7V4TH99</accession>
<feature type="domain" description="HD-GYP" evidence="1">
    <location>
        <begin position="223"/>
        <end position="419"/>
    </location>
</feature>
<dbReference type="Pfam" id="PF13487">
    <property type="entry name" value="HD_5"/>
    <property type="match status" value="1"/>
</dbReference>
<dbReference type="SUPFAM" id="SSF109604">
    <property type="entry name" value="HD-domain/PDEase-like"/>
    <property type="match status" value="2"/>
</dbReference>
<reference evidence="2" key="1">
    <citation type="journal article" date="2020" name="mSystems">
        <title>Genome- and Community-Level Interaction Insights into Carbon Utilization and Element Cycling Functions of Hydrothermarchaeota in Hydrothermal Sediment.</title>
        <authorList>
            <person name="Zhou Z."/>
            <person name="Liu Y."/>
            <person name="Xu W."/>
            <person name="Pan J."/>
            <person name="Luo Z.H."/>
            <person name="Li M."/>
        </authorList>
    </citation>
    <scope>NUCLEOTIDE SEQUENCE [LARGE SCALE GENOMIC DNA]</scope>
    <source>
        <strain evidence="2">SpSt-82</strain>
    </source>
</reference>
<organism evidence="2">
    <name type="scientific">Candidatus Caldatribacterium saccharofermentans</name>
    <dbReference type="NCBI Taxonomy" id="1454753"/>
    <lineage>
        <taxon>Bacteria</taxon>
        <taxon>Pseudomonadati</taxon>
        <taxon>Atribacterota</taxon>
        <taxon>Atribacteria</taxon>
        <taxon>Atribacterales</taxon>
        <taxon>Candidatus Caldatribacteriaceae</taxon>
        <taxon>Candidatus Caldatribacterium</taxon>
    </lineage>
</organism>
<dbReference type="PROSITE" id="PS51832">
    <property type="entry name" value="HD_GYP"/>
    <property type="match status" value="1"/>
</dbReference>
<dbReference type="AlphaFoldDB" id="A0A7V4TH99"/>
<dbReference type="PANTHER" id="PTHR43155">
    <property type="entry name" value="CYCLIC DI-GMP PHOSPHODIESTERASE PA4108-RELATED"/>
    <property type="match status" value="1"/>
</dbReference>
<dbReference type="SMART" id="SM00471">
    <property type="entry name" value="HDc"/>
    <property type="match status" value="2"/>
</dbReference>
<evidence type="ECO:0000259" key="1">
    <source>
        <dbReference type="PROSITE" id="PS51832"/>
    </source>
</evidence>
<dbReference type="PANTHER" id="PTHR43155:SF1">
    <property type="entry name" value="3'3'-CGAMP-SPECIFIC PHOSPHODIESTERASE 1"/>
    <property type="match status" value="1"/>
</dbReference>
<comment type="caution">
    <text evidence="2">The sequence shown here is derived from an EMBL/GenBank/DDBJ whole genome shotgun (WGS) entry which is preliminary data.</text>
</comment>
<dbReference type="EMBL" id="DTIY01000062">
    <property type="protein sequence ID" value="HGY39825.1"/>
    <property type="molecule type" value="Genomic_DNA"/>
</dbReference>
<gene>
    <name evidence="2" type="ORF">ENW11_08480</name>
</gene>
<dbReference type="Pfam" id="PF01966">
    <property type="entry name" value="HD"/>
    <property type="match status" value="1"/>
</dbReference>
<dbReference type="InterPro" id="IPR003607">
    <property type="entry name" value="HD/PDEase_dom"/>
</dbReference>
<protein>
    <submittedName>
        <fullName evidence="2">HD domain-containing protein</fullName>
    </submittedName>
</protein>
<evidence type="ECO:0000313" key="2">
    <source>
        <dbReference type="EMBL" id="HGY39825.1"/>
    </source>
</evidence>
<proteinExistence type="predicted"/>
<dbReference type="InterPro" id="IPR037522">
    <property type="entry name" value="HD_GYP_dom"/>
</dbReference>
<name>A0A7V4TH99_9BACT</name>